<comment type="caution">
    <text evidence="1">The sequence shown here is derived from an EMBL/GenBank/DDBJ whole genome shotgun (WGS) entry which is preliminary data.</text>
</comment>
<protein>
    <submittedName>
        <fullName evidence="1">Uncharacterized protein</fullName>
    </submittedName>
</protein>
<keyword evidence="2" id="KW-1185">Reference proteome</keyword>
<evidence type="ECO:0000313" key="2">
    <source>
        <dbReference type="Proteomes" id="UP001054252"/>
    </source>
</evidence>
<sequence length="56" mass="6668">MFHLLFSIKKHPKPPNYEDDDNIGSYQAVINPFDEVEEVNPFFVNLLFFSNLQDFF</sequence>
<name>A0AAV5MHQ4_9ROSI</name>
<evidence type="ECO:0000313" key="1">
    <source>
        <dbReference type="EMBL" id="GKV49478.1"/>
    </source>
</evidence>
<dbReference type="Proteomes" id="UP001054252">
    <property type="component" value="Unassembled WGS sequence"/>
</dbReference>
<proteinExistence type="predicted"/>
<dbReference type="AlphaFoldDB" id="A0AAV5MHQ4"/>
<accession>A0AAV5MHQ4</accession>
<gene>
    <name evidence="1" type="ORF">SLEP1_g56229</name>
</gene>
<organism evidence="1 2">
    <name type="scientific">Rubroshorea leprosula</name>
    <dbReference type="NCBI Taxonomy" id="152421"/>
    <lineage>
        <taxon>Eukaryota</taxon>
        <taxon>Viridiplantae</taxon>
        <taxon>Streptophyta</taxon>
        <taxon>Embryophyta</taxon>
        <taxon>Tracheophyta</taxon>
        <taxon>Spermatophyta</taxon>
        <taxon>Magnoliopsida</taxon>
        <taxon>eudicotyledons</taxon>
        <taxon>Gunneridae</taxon>
        <taxon>Pentapetalae</taxon>
        <taxon>rosids</taxon>
        <taxon>malvids</taxon>
        <taxon>Malvales</taxon>
        <taxon>Dipterocarpaceae</taxon>
        <taxon>Rubroshorea</taxon>
    </lineage>
</organism>
<dbReference type="EMBL" id="BPVZ01000301">
    <property type="protein sequence ID" value="GKV49478.1"/>
    <property type="molecule type" value="Genomic_DNA"/>
</dbReference>
<reference evidence="1 2" key="1">
    <citation type="journal article" date="2021" name="Commun. Biol.">
        <title>The genome of Shorea leprosula (Dipterocarpaceae) highlights the ecological relevance of drought in aseasonal tropical rainforests.</title>
        <authorList>
            <person name="Ng K.K.S."/>
            <person name="Kobayashi M.J."/>
            <person name="Fawcett J.A."/>
            <person name="Hatakeyama M."/>
            <person name="Paape T."/>
            <person name="Ng C.H."/>
            <person name="Ang C.C."/>
            <person name="Tnah L.H."/>
            <person name="Lee C.T."/>
            <person name="Nishiyama T."/>
            <person name="Sese J."/>
            <person name="O'Brien M.J."/>
            <person name="Copetti D."/>
            <person name="Mohd Noor M.I."/>
            <person name="Ong R.C."/>
            <person name="Putra M."/>
            <person name="Sireger I.Z."/>
            <person name="Indrioko S."/>
            <person name="Kosugi Y."/>
            <person name="Izuno A."/>
            <person name="Isagi Y."/>
            <person name="Lee S.L."/>
            <person name="Shimizu K.K."/>
        </authorList>
    </citation>
    <scope>NUCLEOTIDE SEQUENCE [LARGE SCALE GENOMIC DNA]</scope>
    <source>
        <strain evidence="1">214</strain>
    </source>
</reference>